<keyword evidence="2" id="KW-1185">Reference proteome</keyword>
<sequence>MRRRGITDARRTFEAKIPIGVVARLSEHHTTSGSQQRGKLANDVQTAAACQRLSRIACLGSATQATVDVESWNGGSAAPFSTADVFCLHPWLVDCDAASFAQPSTWTTTLSGPDARRLLPTPIATATGNRSPFRPHYPLSSDHAIATKASAGAESGRRSGPPEGPYHVCEARRASCTLLLMFQRLRQSPALTASVTFGPIVMGKKKNCKRDVALRSPDVAVASLRVVCAGGVDGCGSVGWWAMSVRNGTLVLLREGELGEVCSSFTCDSLVKVLCPASEACDF</sequence>
<evidence type="ECO:0000313" key="2">
    <source>
        <dbReference type="Proteomes" id="UP000813461"/>
    </source>
</evidence>
<organism evidence="1 2">
    <name type="scientific">Paraphoma chrysanthemicola</name>
    <dbReference type="NCBI Taxonomy" id="798071"/>
    <lineage>
        <taxon>Eukaryota</taxon>
        <taxon>Fungi</taxon>
        <taxon>Dikarya</taxon>
        <taxon>Ascomycota</taxon>
        <taxon>Pezizomycotina</taxon>
        <taxon>Dothideomycetes</taxon>
        <taxon>Pleosporomycetidae</taxon>
        <taxon>Pleosporales</taxon>
        <taxon>Pleosporineae</taxon>
        <taxon>Phaeosphaeriaceae</taxon>
        <taxon>Paraphoma</taxon>
    </lineage>
</organism>
<accession>A0A8K0R2P6</accession>
<name>A0A8K0R2P6_9PLEO</name>
<comment type="caution">
    <text evidence="1">The sequence shown here is derived from an EMBL/GenBank/DDBJ whole genome shotgun (WGS) entry which is preliminary data.</text>
</comment>
<evidence type="ECO:0000313" key="1">
    <source>
        <dbReference type="EMBL" id="KAH7084340.1"/>
    </source>
</evidence>
<protein>
    <submittedName>
        <fullName evidence="1">Uncharacterized protein</fullName>
    </submittedName>
</protein>
<dbReference type="AlphaFoldDB" id="A0A8K0R2P6"/>
<gene>
    <name evidence="1" type="ORF">FB567DRAFT_604131</name>
</gene>
<dbReference type="EMBL" id="JAGMVJ010000012">
    <property type="protein sequence ID" value="KAH7084340.1"/>
    <property type="molecule type" value="Genomic_DNA"/>
</dbReference>
<reference evidence="1" key="1">
    <citation type="journal article" date="2021" name="Nat. Commun.">
        <title>Genetic determinants of endophytism in the Arabidopsis root mycobiome.</title>
        <authorList>
            <person name="Mesny F."/>
            <person name="Miyauchi S."/>
            <person name="Thiergart T."/>
            <person name="Pickel B."/>
            <person name="Atanasova L."/>
            <person name="Karlsson M."/>
            <person name="Huettel B."/>
            <person name="Barry K.W."/>
            <person name="Haridas S."/>
            <person name="Chen C."/>
            <person name="Bauer D."/>
            <person name="Andreopoulos W."/>
            <person name="Pangilinan J."/>
            <person name="LaButti K."/>
            <person name="Riley R."/>
            <person name="Lipzen A."/>
            <person name="Clum A."/>
            <person name="Drula E."/>
            <person name="Henrissat B."/>
            <person name="Kohler A."/>
            <person name="Grigoriev I.V."/>
            <person name="Martin F.M."/>
            <person name="Hacquard S."/>
        </authorList>
    </citation>
    <scope>NUCLEOTIDE SEQUENCE</scope>
    <source>
        <strain evidence="1">MPI-SDFR-AT-0120</strain>
    </source>
</reference>
<proteinExistence type="predicted"/>
<dbReference type="Proteomes" id="UP000813461">
    <property type="component" value="Unassembled WGS sequence"/>
</dbReference>